<dbReference type="InterPro" id="IPR011006">
    <property type="entry name" value="CheY-like_superfamily"/>
</dbReference>
<feature type="domain" description="PAC" evidence="12">
    <location>
        <begin position="587"/>
        <end position="637"/>
    </location>
</feature>
<feature type="domain" description="PAC" evidence="12">
    <location>
        <begin position="343"/>
        <end position="394"/>
    </location>
</feature>
<accession>A0ABU2BVM7</accession>
<dbReference type="CDD" id="cd17574">
    <property type="entry name" value="REC_OmpR"/>
    <property type="match status" value="1"/>
</dbReference>
<dbReference type="SMART" id="SM00388">
    <property type="entry name" value="HisKA"/>
    <property type="match status" value="1"/>
</dbReference>
<dbReference type="Gene3D" id="3.30.565.10">
    <property type="entry name" value="Histidine kinase-like ATPase, C-terminal domain"/>
    <property type="match status" value="1"/>
</dbReference>
<dbReference type="Pfam" id="PF02518">
    <property type="entry name" value="HATPase_c"/>
    <property type="match status" value="1"/>
</dbReference>
<evidence type="ECO:0000259" key="10">
    <source>
        <dbReference type="PROSITE" id="PS50110"/>
    </source>
</evidence>
<name>A0ABU2BVM7_9ACTN</name>
<dbReference type="InterPro" id="IPR005467">
    <property type="entry name" value="His_kinase_dom"/>
</dbReference>
<dbReference type="InterPro" id="IPR000700">
    <property type="entry name" value="PAS-assoc_C"/>
</dbReference>
<dbReference type="Proteomes" id="UP001183648">
    <property type="component" value="Unassembled WGS sequence"/>
</dbReference>
<feature type="domain" description="PAS" evidence="11">
    <location>
        <begin position="266"/>
        <end position="319"/>
    </location>
</feature>
<dbReference type="Pfam" id="PF00989">
    <property type="entry name" value="PAS"/>
    <property type="match status" value="1"/>
</dbReference>
<dbReference type="Pfam" id="PF00072">
    <property type="entry name" value="Response_reg"/>
    <property type="match status" value="1"/>
</dbReference>
<evidence type="ECO:0000259" key="9">
    <source>
        <dbReference type="PROSITE" id="PS50109"/>
    </source>
</evidence>
<keyword evidence="5 13" id="KW-0808">Transferase</keyword>
<evidence type="ECO:0000256" key="6">
    <source>
        <dbReference type="ARBA" id="ARBA00022777"/>
    </source>
</evidence>
<dbReference type="InterPro" id="IPR003594">
    <property type="entry name" value="HATPase_dom"/>
</dbReference>
<dbReference type="InterPro" id="IPR035965">
    <property type="entry name" value="PAS-like_dom_sf"/>
</dbReference>
<proteinExistence type="predicted"/>
<dbReference type="SMART" id="SM00448">
    <property type="entry name" value="REC"/>
    <property type="match status" value="1"/>
</dbReference>
<keyword evidence="14" id="KW-1185">Reference proteome</keyword>
<feature type="domain" description="Response regulatory" evidence="10">
    <location>
        <begin position="6"/>
        <end position="122"/>
    </location>
</feature>
<dbReference type="Gene3D" id="3.40.50.2300">
    <property type="match status" value="1"/>
</dbReference>
<dbReference type="InterPro" id="IPR001610">
    <property type="entry name" value="PAC"/>
</dbReference>
<protein>
    <recommendedName>
        <fullName evidence="3">histidine kinase</fullName>
        <ecNumber evidence="3">2.7.13.3</ecNumber>
    </recommendedName>
</protein>
<dbReference type="SUPFAM" id="SSF55785">
    <property type="entry name" value="PYP-like sensor domain (PAS domain)"/>
    <property type="match status" value="4"/>
</dbReference>
<dbReference type="NCBIfam" id="TIGR00229">
    <property type="entry name" value="sensory_box"/>
    <property type="match status" value="4"/>
</dbReference>
<dbReference type="Gene3D" id="3.30.450.20">
    <property type="entry name" value="PAS domain"/>
    <property type="match status" value="4"/>
</dbReference>
<dbReference type="InterPro" id="IPR036097">
    <property type="entry name" value="HisK_dim/P_sf"/>
</dbReference>
<dbReference type="Pfam" id="PF00512">
    <property type="entry name" value="HisKA"/>
    <property type="match status" value="1"/>
</dbReference>
<dbReference type="InterPro" id="IPR036890">
    <property type="entry name" value="HATPase_C_sf"/>
</dbReference>
<dbReference type="EC" id="2.7.13.3" evidence="3"/>
<evidence type="ECO:0000256" key="1">
    <source>
        <dbReference type="ARBA" id="ARBA00000085"/>
    </source>
</evidence>
<dbReference type="PANTHER" id="PTHR43047">
    <property type="entry name" value="TWO-COMPONENT HISTIDINE PROTEIN KINASE"/>
    <property type="match status" value="1"/>
</dbReference>
<feature type="domain" description="PAC" evidence="12">
    <location>
        <begin position="466"/>
        <end position="516"/>
    </location>
</feature>
<reference evidence="13 14" key="1">
    <citation type="submission" date="2023-07" db="EMBL/GenBank/DDBJ databases">
        <title>Sequencing the genomes of 1000 actinobacteria strains.</title>
        <authorList>
            <person name="Klenk H.-P."/>
        </authorList>
    </citation>
    <scope>NUCLEOTIDE SEQUENCE [LARGE SCALE GENOMIC DNA]</scope>
    <source>
        <strain evidence="13 14">DSM 19426</strain>
    </source>
</reference>
<dbReference type="PANTHER" id="PTHR43047:SF72">
    <property type="entry name" value="OSMOSENSING HISTIDINE PROTEIN KINASE SLN1"/>
    <property type="match status" value="1"/>
</dbReference>
<dbReference type="InterPro" id="IPR013656">
    <property type="entry name" value="PAS_4"/>
</dbReference>
<comment type="subcellular location">
    <subcellularLocation>
        <location evidence="2">Cell membrane</location>
    </subcellularLocation>
</comment>
<dbReference type="Gene3D" id="1.10.287.130">
    <property type="match status" value="1"/>
</dbReference>
<dbReference type="Pfam" id="PF08448">
    <property type="entry name" value="PAS_4"/>
    <property type="match status" value="1"/>
</dbReference>
<dbReference type="PRINTS" id="PR00344">
    <property type="entry name" value="BCTRLSENSOR"/>
</dbReference>
<feature type="domain" description="PAS" evidence="11">
    <location>
        <begin position="388"/>
        <end position="440"/>
    </location>
</feature>
<dbReference type="InterPro" id="IPR004358">
    <property type="entry name" value="Sig_transdc_His_kin-like_C"/>
</dbReference>
<comment type="catalytic activity">
    <reaction evidence="1">
        <text>ATP + protein L-histidine = ADP + protein N-phospho-L-histidine.</text>
        <dbReference type="EC" id="2.7.13.3"/>
    </reaction>
</comment>
<dbReference type="InterPro" id="IPR013767">
    <property type="entry name" value="PAS_fold"/>
</dbReference>
<dbReference type="PROSITE" id="PS50109">
    <property type="entry name" value="HIS_KIN"/>
    <property type="match status" value="1"/>
</dbReference>
<keyword evidence="6" id="KW-0418">Kinase</keyword>
<evidence type="ECO:0000256" key="4">
    <source>
        <dbReference type="ARBA" id="ARBA00022553"/>
    </source>
</evidence>
<feature type="modified residue" description="4-aspartylphosphate" evidence="8">
    <location>
        <position position="55"/>
    </location>
</feature>
<sequence>MSHKRLALVVDDDPDIALVCTLHLEGAGFEVIEAGNGQLALDLAAVKHPHVIVLDYMLPDLDGVEVLRRLKAEPATAAIPVLMLTARTHKKDQAAAWEAGAHDFMVKPFDGKEFVEAVSRAAEEGEGDTAQRRDEAIGQIVDARRAVDATLAAVVREATDAVICKDLDGTITFWNHGAEELYGWTAEEAVGQSIRMVAAPETVEEIDEILDRLSAGERVTLHETTRLHRDGRRLHISLSVTPIHDDLGRVVGGAAIARDVTDRVRRETRYEGLIEAAPDAMILLNEQGEIEMVNQQAELMFGYDRFRLLGRKVEMLVPERFRGQHPVFRRQYAENPRTRSMGAGLDLYALRSDGSEFPVEISLSPLEEREHGRTYAAAIRDVTERRTTEARFRGLLDAAPDAMVAVDQAGLITLVNRQAEKLFGYAREELLGEPVELLVPLGSRGAHPVLREGYLRGGGGHRTFGLRPELSARRKDGTAFPAEISLSSLQTPEGVIVCAAIRDITARKLADNRFRGVIESAPDAMVIVSDTGAIELVNGQVMRLFGYEREELIGQPIEVLMPLRYRGRHPEHRRRFVRSPRLRPMGANLQLSALRKDGTEFPVEISLSPIEADGTVSVCATIRDVTARRQIEQSQRLAAEREREASARLREVDRLRTDFLATVSHELRTPLTAIKGFAEWLVGSWDVTEESRKRDMVQRIHHAGGRLDFLIQDLLDFSRLERGKLKVELETQVLGELLEEALRNTATALEDHHVDNRVDADLEVVVDRSAFLRVLENLLTNAAKFSPRGSAIHLDVDVAPETVVLSVRDEGVGIPEEEHEKVFDRFYRSPATATSAPGTGIGLAIVKHFVEAQGGSVELRSGPDEGCDFRVTIRRVLPGS</sequence>
<evidence type="ECO:0000259" key="12">
    <source>
        <dbReference type="PROSITE" id="PS50113"/>
    </source>
</evidence>
<gene>
    <name evidence="13" type="ORF">J2S63_002233</name>
</gene>
<dbReference type="GO" id="GO:0008256">
    <property type="term" value="F:protein histidine pros-kinase activity"/>
    <property type="evidence" value="ECO:0007669"/>
    <property type="project" value="UniProtKB-EC"/>
</dbReference>
<dbReference type="PROSITE" id="PS50110">
    <property type="entry name" value="RESPONSE_REGULATORY"/>
    <property type="match status" value="1"/>
</dbReference>
<dbReference type="CDD" id="cd00130">
    <property type="entry name" value="PAS"/>
    <property type="match status" value="4"/>
</dbReference>
<comment type="caution">
    <text evidence="13">The sequence shown here is derived from an EMBL/GenBank/DDBJ whole genome shotgun (WGS) entry which is preliminary data.</text>
</comment>
<dbReference type="SMART" id="SM00086">
    <property type="entry name" value="PAC"/>
    <property type="match status" value="4"/>
</dbReference>
<dbReference type="RefSeq" id="WP_310301984.1">
    <property type="nucleotide sequence ID" value="NZ_BAAAPS010000013.1"/>
</dbReference>
<dbReference type="InterPro" id="IPR001789">
    <property type="entry name" value="Sig_transdc_resp-reg_receiver"/>
</dbReference>
<dbReference type="CDD" id="cd00082">
    <property type="entry name" value="HisKA"/>
    <property type="match status" value="1"/>
</dbReference>
<dbReference type="PROSITE" id="PS50112">
    <property type="entry name" value="PAS"/>
    <property type="match status" value="4"/>
</dbReference>
<feature type="domain" description="PAS" evidence="11">
    <location>
        <begin position="147"/>
        <end position="217"/>
    </location>
</feature>
<dbReference type="InterPro" id="IPR000014">
    <property type="entry name" value="PAS"/>
</dbReference>
<dbReference type="CDD" id="cd00075">
    <property type="entry name" value="HATPase"/>
    <property type="match status" value="1"/>
</dbReference>
<evidence type="ECO:0000313" key="13">
    <source>
        <dbReference type="EMBL" id="MDR7362680.1"/>
    </source>
</evidence>
<dbReference type="SMART" id="SM00091">
    <property type="entry name" value="PAS"/>
    <property type="match status" value="4"/>
</dbReference>
<dbReference type="InterPro" id="IPR003661">
    <property type="entry name" value="HisK_dim/P_dom"/>
</dbReference>
<dbReference type="SMART" id="SM00387">
    <property type="entry name" value="HATPase_c"/>
    <property type="match status" value="1"/>
</dbReference>
<dbReference type="Pfam" id="PF13426">
    <property type="entry name" value="PAS_9"/>
    <property type="match status" value="2"/>
</dbReference>
<keyword evidence="4 8" id="KW-0597">Phosphoprotein</keyword>
<evidence type="ECO:0000256" key="5">
    <source>
        <dbReference type="ARBA" id="ARBA00022679"/>
    </source>
</evidence>
<keyword evidence="7" id="KW-0902">Two-component regulatory system</keyword>
<organism evidence="13 14">
    <name type="scientific">Nocardioides marmoribigeumensis</name>
    <dbReference type="NCBI Taxonomy" id="433649"/>
    <lineage>
        <taxon>Bacteria</taxon>
        <taxon>Bacillati</taxon>
        <taxon>Actinomycetota</taxon>
        <taxon>Actinomycetes</taxon>
        <taxon>Propionibacteriales</taxon>
        <taxon>Nocardioidaceae</taxon>
        <taxon>Nocardioides</taxon>
    </lineage>
</organism>
<evidence type="ECO:0000256" key="8">
    <source>
        <dbReference type="PROSITE-ProRule" id="PRU00169"/>
    </source>
</evidence>
<dbReference type="SUPFAM" id="SSF52172">
    <property type="entry name" value="CheY-like"/>
    <property type="match status" value="1"/>
</dbReference>
<evidence type="ECO:0000256" key="3">
    <source>
        <dbReference type="ARBA" id="ARBA00012438"/>
    </source>
</evidence>
<evidence type="ECO:0000259" key="11">
    <source>
        <dbReference type="PROSITE" id="PS50112"/>
    </source>
</evidence>
<evidence type="ECO:0000256" key="2">
    <source>
        <dbReference type="ARBA" id="ARBA00004236"/>
    </source>
</evidence>
<dbReference type="SUPFAM" id="SSF55874">
    <property type="entry name" value="ATPase domain of HSP90 chaperone/DNA topoisomerase II/histidine kinase"/>
    <property type="match status" value="1"/>
</dbReference>
<dbReference type="SUPFAM" id="SSF47384">
    <property type="entry name" value="Homodimeric domain of signal transducing histidine kinase"/>
    <property type="match status" value="1"/>
</dbReference>
<evidence type="ECO:0000313" key="14">
    <source>
        <dbReference type="Proteomes" id="UP001183648"/>
    </source>
</evidence>
<feature type="domain" description="PAC" evidence="12">
    <location>
        <begin position="220"/>
        <end position="272"/>
    </location>
</feature>
<evidence type="ECO:0000256" key="7">
    <source>
        <dbReference type="ARBA" id="ARBA00023012"/>
    </source>
</evidence>
<feature type="domain" description="Histidine kinase" evidence="9">
    <location>
        <begin position="662"/>
        <end position="877"/>
    </location>
</feature>
<dbReference type="EMBL" id="JAVDYG010000001">
    <property type="protein sequence ID" value="MDR7362680.1"/>
    <property type="molecule type" value="Genomic_DNA"/>
</dbReference>
<dbReference type="PROSITE" id="PS50113">
    <property type="entry name" value="PAC"/>
    <property type="match status" value="4"/>
</dbReference>
<feature type="domain" description="PAS" evidence="11">
    <location>
        <begin position="510"/>
        <end position="562"/>
    </location>
</feature>